<protein>
    <submittedName>
        <fullName evidence="1">Uncharacterized protein</fullName>
    </submittedName>
</protein>
<feature type="non-terminal residue" evidence="1">
    <location>
        <position position="1"/>
    </location>
</feature>
<dbReference type="EMBL" id="MU006221">
    <property type="protein sequence ID" value="KAF2828952.1"/>
    <property type="molecule type" value="Genomic_DNA"/>
</dbReference>
<name>A0A6A7A6P2_9PLEO</name>
<keyword evidence="2" id="KW-1185">Reference proteome</keyword>
<accession>A0A6A7A6P2</accession>
<dbReference type="AlphaFoldDB" id="A0A6A7A6P2"/>
<dbReference type="OrthoDB" id="3935706at2759"/>
<organism evidence="1 2">
    <name type="scientific">Ophiobolus disseminans</name>
    <dbReference type="NCBI Taxonomy" id="1469910"/>
    <lineage>
        <taxon>Eukaryota</taxon>
        <taxon>Fungi</taxon>
        <taxon>Dikarya</taxon>
        <taxon>Ascomycota</taxon>
        <taxon>Pezizomycotina</taxon>
        <taxon>Dothideomycetes</taxon>
        <taxon>Pleosporomycetidae</taxon>
        <taxon>Pleosporales</taxon>
        <taxon>Pleosporineae</taxon>
        <taxon>Phaeosphaeriaceae</taxon>
        <taxon>Ophiobolus</taxon>
    </lineage>
</organism>
<proteinExistence type="predicted"/>
<evidence type="ECO:0000313" key="2">
    <source>
        <dbReference type="Proteomes" id="UP000799424"/>
    </source>
</evidence>
<feature type="non-terminal residue" evidence="1">
    <location>
        <position position="252"/>
    </location>
</feature>
<evidence type="ECO:0000313" key="1">
    <source>
        <dbReference type="EMBL" id="KAF2828952.1"/>
    </source>
</evidence>
<dbReference type="Proteomes" id="UP000799424">
    <property type="component" value="Unassembled WGS sequence"/>
</dbReference>
<gene>
    <name evidence="1" type="ORF">CC86DRAFT_258931</name>
</gene>
<sequence length="252" mass="28730">IIELLEPLKDTLAGLSLEVDPDYYEDGTMEVDEHRLGSLAHMTALQLLDTSAELWKSVDSEDLEWQGFDTYAGSTLPEDGRLCHRLPPSLHTLIFHLSEEGMEPALSQMNDLVEMRPELFPGLRHLYIATDDDYYIHKFDQMLAEKDSRVKAGTHPLVTSIGGGKLETVFDTILPSRYLPDVKWFGHKYSTRWRKPTQIDLALDKISEAYEEGRIGEAISDVLADEPELEAILLQKRVMNEPVEYYDSDDDM</sequence>
<reference evidence="1" key="1">
    <citation type="journal article" date="2020" name="Stud. Mycol.">
        <title>101 Dothideomycetes genomes: a test case for predicting lifestyles and emergence of pathogens.</title>
        <authorList>
            <person name="Haridas S."/>
            <person name="Albert R."/>
            <person name="Binder M."/>
            <person name="Bloem J."/>
            <person name="Labutti K."/>
            <person name="Salamov A."/>
            <person name="Andreopoulos B."/>
            <person name="Baker S."/>
            <person name="Barry K."/>
            <person name="Bills G."/>
            <person name="Bluhm B."/>
            <person name="Cannon C."/>
            <person name="Castanera R."/>
            <person name="Culley D."/>
            <person name="Daum C."/>
            <person name="Ezra D."/>
            <person name="Gonzalez J."/>
            <person name="Henrissat B."/>
            <person name="Kuo A."/>
            <person name="Liang C."/>
            <person name="Lipzen A."/>
            <person name="Lutzoni F."/>
            <person name="Magnuson J."/>
            <person name="Mondo S."/>
            <person name="Nolan M."/>
            <person name="Ohm R."/>
            <person name="Pangilinan J."/>
            <person name="Park H.-J."/>
            <person name="Ramirez L."/>
            <person name="Alfaro M."/>
            <person name="Sun H."/>
            <person name="Tritt A."/>
            <person name="Yoshinaga Y."/>
            <person name="Zwiers L.-H."/>
            <person name="Turgeon B."/>
            <person name="Goodwin S."/>
            <person name="Spatafora J."/>
            <person name="Crous P."/>
            <person name="Grigoriev I."/>
        </authorList>
    </citation>
    <scope>NUCLEOTIDE SEQUENCE</scope>
    <source>
        <strain evidence="1">CBS 113818</strain>
    </source>
</reference>